<dbReference type="InterPro" id="IPR058625">
    <property type="entry name" value="MdtA-like_BSH"/>
</dbReference>
<dbReference type="Gene3D" id="2.40.30.170">
    <property type="match status" value="1"/>
</dbReference>
<dbReference type="GO" id="GO:0055085">
    <property type="term" value="P:transmembrane transport"/>
    <property type="evidence" value="ECO:0007669"/>
    <property type="project" value="InterPro"/>
</dbReference>
<keyword evidence="1" id="KW-0175">Coiled coil</keyword>
<feature type="compositionally biased region" description="Low complexity" evidence="2">
    <location>
        <begin position="401"/>
        <end position="416"/>
    </location>
</feature>
<dbReference type="PANTHER" id="PTHR30386:SF24">
    <property type="entry name" value="MULTIDRUG RESISTANCE EFFLUX PUMP"/>
    <property type="match status" value="1"/>
</dbReference>
<evidence type="ECO:0000259" key="6">
    <source>
        <dbReference type="Pfam" id="PF25954"/>
    </source>
</evidence>
<feature type="domain" description="Multidrug resistance protein MdtA-like barrel-sandwich hybrid" evidence="5">
    <location>
        <begin position="91"/>
        <end position="298"/>
    </location>
</feature>
<dbReference type="Pfam" id="PF25954">
    <property type="entry name" value="Beta-barrel_RND_2"/>
    <property type="match status" value="1"/>
</dbReference>
<comment type="caution">
    <text evidence="7">The sequence shown here is derived from an EMBL/GenBank/DDBJ whole genome shotgun (WGS) entry which is preliminary data.</text>
</comment>
<evidence type="ECO:0000256" key="1">
    <source>
        <dbReference type="SAM" id="Coils"/>
    </source>
</evidence>
<keyword evidence="8" id="KW-1185">Reference proteome</keyword>
<dbReference type="InterPro" id="IPR058624">
    <property type="entry name" value="MdtA-like_HH"/>
</dbReference>
<accession>A0A7W8DXE3</accession>
<feature type="transmembrane region" description="Helical" evidence="3">
    <location>
        <begin position="51"/>
        <end position="72"/>
    </location>
</feature>
<dbReference type="Pfam" id="PF25876">
    <property type="entry name" value="HH_MFP_RND"/>
    <property type="match status" value="1"/>
</dbReference>
<evidence type="ECO:0000256" key="2">
    <source>
        <dbReference type="SAM" id="MobiDB-lite"/>
    </source>
</evidence>
<organism evidence="7 8">
    <name type="scientific">Rhodopseudomonas rhenobacensis</name>
    <dbReference type="NCBI Taxonomy" id="87461"/>
    <lineage>
        <taxon>Bacteria</taxon>
        <taxon>Pseudomonadati</taxon>
        <taxon>Pseudomonadota</taxon>
        <taxon>Alphaproteobacteria</taxon>
        <taxon>Hyphomicrobiales</taxon>
        <taxon>Nitrobacteraceae</taxon>
        <taxon>Rhodopseudomonas</taxon>
    </lineage>
</organism>
<evidence type="ECO:0000313" key="8">
    <source>
        <dbReference type="Proteomes" id="UP000542353"/>
    </source>
</evidence>
<dbReference type="EMBL" id="JACHIH010000003">
    <property type="protein sequence ID" value="MBB5046144.1"/>
    <property type="molecule type" value="Genomic_DNA"/>
</dbReference>
<dbReference type="InterPro" id="IPR050739">
    <property type="entry name" value="MFP"/>
</dbReference>
<evidence type="ECO:0000259" key="4">
    <source>
        <dbReference type="Pfam" id="PF25876"/>
    </source>
</evidence>
<sequence length="416" mass="43517">MRHATELLTHPSHSPPPAAEAPSEHIISDRSTGFSPAKQERGAIGRGARRVLIVCGLALGGAGLAAACAWYWERASVEKSEDAYVRAEITVISPKVQGYVSALPIADNEEVKAGQVLVRIDDADFRARVAQAEANVAAARAGIEAQEAAVTNLDSQTTQQRNVIAQAEAAVMSAEAEFERAQLDYTRYETLVKESAVSRQRLETATADLRKANAAVAGARAAAAAERGKLDVLASSRKQVEASLQQARANLGQAEANQTLARIDLANTALRAPVDGVVGARSVRLGALVQPGTPLLSIVPLERVWVVANFKETQVALMRPGQAVTIRADSFPGVAVPGHIDSFSPASGAQFALLPPDNATGNFVKIVQRIPVKIAVDPGGALQGRLRPGMSASVDIDVGNSRSDSGSASGAEAGRP</sequence>
<reference evidence="7 8" key="1">
    <citation type="submission" date="2020-08" db="EMBL/GenBank/DDBJ databases">
        <title>Genomic Encyclopedia of Type Strains, Phase IV (KMG-IV): sequencing the most valuable type-strain genomes for metagenomic binning, comparative biology and taxonomic classification.</title>
        <authorList>
            <person name="Goeker M."/>
        </authorList>
    </citation>
    <scope>NUCLEOTIDE SEQUENCE [LARGE SCALE GENOMIC DNA]</scope>
    <source>
        <strain evidence="7 8">DSM 12706</strain>
    </source>
</reference>
<dbReference type="RefSeq" id="WP_184254704.1">
    <property type="nucleotide sequence ID" value="NZ_JACHIH010000003.1"/>
</dbReference>
<keyword evidence="3" id="KW-0472">Membrane</keyword>
<gene>
    <name evidence="7" type="ORF">HNR60_000886</name>
</gene>
<dbReference type="Gene3D" id="2.40.50.100">
    <property type="match status" value="1"/>
</dbReference>
<feature type="coiled-coil region" evidence="1">
    <location>
        <begin position="129"/>
        <end position="257"/>
    </location>
</feature>
<keyword evidence="3" id="KW-1133">Transmembrane helix</keyword>
<keyword evidence="3" id="KW-0812">Transmembrane</keyword>
<dbReference type="PRINTS" id="PR01490">
    <property type="entry name" value="RTXTOXIND"/>
</dbReference>
<feature type="region of interest" description="Disordered" evidence="2">
    <location>
        <begin position="1"/>
        <end position="41"/>
    </location>
</feature>
<name>A0A7W8DXE3_9BRAD</name>
<evidence type="ECO:0000256" key="3">
    <source>
        <dbReference type="SAM" id="Phobius"/>
    </source>
</evidence>
<dbReference type="Gene3D" id="1.10.287.470">
    <property type="entry name" value="Helix hairpin bin"/>
    <property type="match status" value="2"/>
</dbReference>
<evidence type="ECO:0000313" key="7">
    <source>
        <dbReference type="EMBL" id="MBB5046144.1"/>
    </source>
</evidence>
<dbReference type="Proteomes" id="UP000542353">
    <property type="component" value="Unassembled WGS sequence"/>
</dbReference>
<dbReference type="AlphaFoldDB" id="A0A7W8DXE3"/>
<dbReference type="InterPro" id="IPR058792">
    <property type="entry name" value="Beta-barrel_RND_2"/>
</dbReference>
<dbReference type="SUPFAM" id="SSF111369">
    <property type="entry name" value="HlyD-like secretion proteins"/>
    <property type="match status" value="3"/>
</dbReference>
<proteinExistence type="predicted"/>
<evidence type="ECO:0000259" key="5">
    <source>
        <dbReference type="Pfam" id="PF25917"/>
    </source>
</evidence>
<feature type="region of interest" description="Disordered" evidence="2">
    <location>
        <begin position="393"/>
        <end position="416"/>
    </location>
</feature>
<protein>
    <submittedName>
        <fullName evidence="7">Membrane fusion protein (Multidrug efflux system)</fullName>
    </submittedName>
</protein>
<dbReference type="PANTHER" id="PTHR30386">
    <property type="entry name" value="MEMBRANE FUSION SUBUNIT OF EMRAB-TOLC MULTIDRUG EFFLUX PUMP"/>
    <property type="match status" value="1"/>
</dbReference>
<dbReference type="Pfam" id="PF25917">
    <property type="entry name" value="BSH_RND"/>
    <property type="match status" value="1"/>
</dbReference>
<feature type="domain" description="Multidrug resistance protein MdtA-like alpha-helical hairpin" evidence="4">
    <location>
        <begin position="165"/>
        <end position="224"/>
    </location>
</feature>
<feature type="domain" description="CusB-like beta-barrel" evidence="6">
    <location>
        <begin position="303"/>
        <end position="346"/>
    </location>
</feature>